<dbReference type="GO" id="GO:0005615">
    <property type="term" value="C:extracellular space"/>
    <property type="evidence" value="ECO:0007669"/>
    <property type="project" value="TreeGrafter"/>
</dbReference>
<keyword evidence="6" id="KW-1185">Reference proteome</keyword>
<name>A0AAW0TIN3_SCYPA</name>
<protein>
    <submittedName>
        <fullName evidence="5">Uncharacterized protein</fullName>
    </submittedName>
</protein>
<feature type="compositionally biased region" description="Polar residues" evidence="3">
    <location>
        <begin position="275"/>
        <end position="287"/>
    </location>
</feature>
<dbReference type="Pfam" id="PF00379">
    <property type="entry name" value="Chitin_bind_4"/>
    <property type="match status" value="1"/>
</dbReference>
<dbReference type="InterPro" id="IPR051217">
    <property type="entry name" value="Insect_Cuticle_Struc_Prot"/>
</dbReference>
<evidence type="ECO:0000256" key="2">
    <source>
        <dbReference type="PROSITE-ProRule" id="PRU00497"/>
    </source>
</evidence>
<dbReference type="InterPro" id="IPR000618">
    <property type="entry name" value="Insect_cuticle"/>
</dbReference>
<feature type="region of interest" description="Disordered" evidence="3">
    <location>
        <begin position="275"/>
        <end position="294"/>
    </location>
</feature>
<feature type="compositionally biased region" description="Basic and acidic residues" evidence="3">
    <location>
        <begin position="250"/>
        <end position="264"/>
    </location>
</feature>
<evidence type="ECO:0000256" key="3">
    <source>
        <dbReference type="SAM" id="MobiDB-lite"/>
    </source>
</evidence>
<evidence type="ECO:0000256" key="4">
    <source>
        <dbReference type="SAM" id="SignalP"/>
    </source>
</evidence>
<keyword evidence="1 2" id="KW-0193">Cuticle</keyword>
<dbReference type="GO" id="GO:0042302">
    <property type="term" value="F:structural constituent of cuticle"/>
    <property type="evidence" value="ECO:0007669"/>
    <property type="project" value="UniProtKB-UniRule"/>
</dbReference>
<comment type="caution">
    <text evidence="5">The sequence shown here is derived from an EMBL/GenBank/DDBJ whole genome shotgun (WGS) entry which is preliminary data.</text>
</comment>
<dbReference type="PANTHER" id="PTHR12236">
    <property type="entry name" value="STRUCTURAL CONTITUENT OF CUTICLE"/>
    <property type="match status" value="1"/>
</dbReference>
<evidence type="ECO:0000313" key="6">
    <source>
        <dbReference type="Proteomes" id="UP001487740"/>
    </source>
</evidence>
<feature type="compositionally biased region" description="Low complexity" evidence="3">
    <location>
        <begin position="190"/>
        <end position="199"/>
    </location>
</feature>
<dbReference type="AlphaFoldDB" id="A0AAW0TIN3"/>
<dbReference type="EMBL" id="JARAKH010000031">
    <property type="protein sequence ID" value="KAK8386497.1"/>
    <property type="molecule type" value="Genomic_DNA"/>
</dbReference>
<sequence length="412" mass="44159">MLLHRVLVVAVVVAAAAAQPQRGRQTPFSMGMRLLENLRHGMTSTLQNIFGGGAPRGKEVPPAHQQAPNLDPGPPIVEKPQLRPPPSDPLPATPPSGVPRRASLPLSLPSPSPSPSVHVTLLPPSGSPLSPRTSKVVHEHGSAAPTPNTHGFSGESFHPDSFLSGRPPFQGTVEEDHLVSVVHDVPQPLPLQNNDLQQDSFPPHKTATSFASFGNTASFKLGNLNREPDGHHPPRPRSILHNPPLPQGEAPHHSLRQDIQRSGDHPTVILLSNSRLSTSQPATQGSPPDTPAVSLSFEEQQQQQHHVAKKASASIQVQDTGDFSTGTRAARDAAVGDDAEDTSYEFGYSVLDDTSGNLFFHSELQEEGETRGSYKTKLPDGRVQTVTYVANDQGFHPKITYDSAPAAPEQDL</sequence>
<feature type="compositionally biased region" description="Polar residues" evidence="3">
    <location>
        <begin position="206"/>
        <end position="218"/>
    </location>
</feature>
<feature type="signal peptide" evidence="4">
    <location>
        <begin position="1"/>
        <end position="18"/>
    </location>
</feature>
<organism evidence="5 6">
    <name type="scientific">Scylla paramamosain</name>
    <name type="common">Mud crab</name>
    <dbReference type="NCBI Taxonomy" id="85552"/>
    <lineage>
        <taxon>Eukaryota</taxon>
        <taxon>Metazoa</taxon>
        <taxon>Ecdysozoa</taxon>
        <taxon>Arthropoda</taxon>
        <taxon>Crustacea</taxon>
        <taxon>Multicrustacea</taxon>
        <taxon>Malacostraca</taxon>
        <taxon>Eumalacostraca</taxon>
        <taxon>Eucarida</taxon>
        <taxon>Decapoda</taxon>
        <taxon>Pleocyemata</taxon>
        <taxon>Brachyura</taxon>
        <taxon>Eubrachyura</taxon>
        <taxon>Portunoidea</taxon>
        <taxon>Portunidae</taxon>
        <taxon>Portuninae</taxon>
        <taxon>Scylla</taxon>
    </lineage>
</organism>
<feature type="compositionally biased region" description="Pro residues" evidence="3">
    <location>
        <begin position="71"/>
        <end position="97"/>
    </location>
</feature>
<gene>
    <name evidence="5" type="ORF">O3P69_010844</name>
</gene>
<reference evidence="5 6" key="1">
    <citation type="submission" date="2023-03" db="EMBL/GenBank/DDBJ databases">
        <title>High-quality genome of Scylla paramamosain provides insights in environmental adaptation.</title>
        <authorList>
            <person name="Zhang L."/>
        </authorList>
    </citation>
    <scope>NUCLEOTIDE SEQUENCE [LARGE SCALE GENOMIC DNA]</scope>
    <source>
        <strain evidence="5">LZ_2023a</strain>
        <tissue evidence="5">Muscle</tissue>
    </source>
</reference>
<dbReference type="GO" id="GO:0031012">
    <property type="term" value="C:extracellular matrix"/>
    <property type="evidence" value="ECO:0007669"/>
    <property type="project" value="TreeGrafter"/>
</dbReference>
<feature type="compositionally biased region" description="Polar residues" evidence="3">
    <location>
        <begin position="313"/>
        <end position="327"/>
    </location>
</feature>
<feature type="region of interest" description="Disordered" evidence="3">
    <location>
        <begin position="46"/>
        <end position="265"/>
    </location>
</feature>
<accession>A0AAW0TIN3</accession>
<feature type="chain" id="PRO_5043732395" evidence="4">
    <location>
        <begin position="19"/>
        <end position="412"/>
    </location>
</feature>
<dbReference type="InterPro" id="IPR031311">
    <property type="entry name" value="CHIT_BIND_RR_consensus"/>
</dbReference>
<feature type="region of interest" description="Disordered" evidence="3">
    <location>
        <begin position="306"/>
        <end position="340"/>
    </location>
</feature>
<dbReference type="Proteomes" id="UP001487740">
    <property type="component" value="Unassembled WGS sequence"/>
</dbReference>
<keyword evidence="4" id="KW-0732">Signal</keyword>
<dbReference type="PANTHER" id="PTHR12236:SF79">
    <property type="entry name" value="CUTICULAR PROTEIN 50CB-RELATED"/>
    <property type="match status" value="1"/>
</dbReference>
<feature type="compositionally biased region" description="Low complexity" evidence="3">
    <location>
        <begin position="115"/>
        <end position="131"/>
    </location>
</feature>
<evidence type="ECO:0000313" key="5">
    <source>
        <dbReference type="EMBL" id="KAK8386497.1"/>
    </source>
</evidence>
<dbReference type="PROSITE" id="PS51155">
    <property type="entry name" value="CHIT_BIND_RR_2"/>
    <property type="match status" value="1"/>
</dbReference>
<proteinExistence type="predicted"/>
<dbReference type="PROSITE" id="PS00233">
    <property type="entry name" value="CHIT_BIND_RR_1"/>
    <property type="match status" value="1"/>
</dbReference>
<evidence type="ECO:0000256" key="1">
    <source>
        <dbReference type="ARBA" id="ARBA00022460"/>
    </source>
</evidence>